<dbReference type="KEGG" id="gpi:GPICK_15935"/>
<keyword evidence="1" id="KW-0732">Signal</keyword>
<dbReference type="Proteomes" id="UP000057609">
    <property type="component" value="Chromosome"/>
</dbReference>
<dbReference type="STRING" id="345632.GPICK_15935"/>
<dbReference type="SUPFAM" id="SSF48695">
    <property type="entry name" value="Multiheme cytochromes"/>
    <property type="match status" value="3"/>
</dbReference>
<dbReference type="EMBL" id="CP009788">
    <property type="protein sequence ID" value="AJE04661.1"/>
    <property type="molecule type" value="Genomic_DNA"/>
</dbReference>
<proteinExistence type="predicted"/>
<protein>
    <recommendedName>
        <fullName evidence="4">Cytochrome C</fullName>
    </recommendedName>
</protein>
<dbReference type="AlphaFoldDB" id="A0A0B5BKR6"/>
<feature type="signal peptide" evidence="1">
    <location>
        <begin position="1"/>
        <end position="20"/>
    </location>
</feature>
<evidence type="ECO:0000313" key="3">
    <source>
        <dbReference type="Proteomes" id="UP000057609"/>
    </source>
</evidence>
<organism evidence="2 3">
    <name type="scientific">Geobacter pickeringii</name>
    <dbReference type="NCBI Taxonomy" id="345632"/>
    <lineage>
        <taxon>Bacteria</taxon>
        <taxon>Pseudomonadati</taxon>
        <taxon>Thermodesulfobacteriota</taxon>
        <taxon>Desulfuromonadia</taxon>
        <taxon>Geobacterales</taxon>
        <taxon>Geobacteraceae</taxon>
        <taxon>Geobacter</taxon>
    </lineage>
</organism>
<evidence type="ECO:0000256" key="1">
    <source>
        <dbReference type="SAM" id="SignalP"/>
    </source>
</evidence>
<sequence length="1244" mass="131988">MIKRLALLMVCILTGVSASATQIHNSVNTGSTKWAAGWGITGGQYGQFTCTTCHTMNTSNIKRIKSTITAPSGSFPGGAVVFNSMTSFGNDAGGHTTSKHVCEVCHSKNKYHNYNTTNNTGGTIHNNNADCTLCHQHNQAFKPGESPGGVSCGQCHSDLYNSASTAYSMHNGTAGINYKHYMDNDTAAYSILLPNGNSTNVTSRRCLMCHVDHDKFKVSNRAANLRVYANISTATNPKSSRTNTDITLCVSCHYSLSTKYVAGPNGETQSMQIPFQGLSFQNATTLVKTSTHGYAVLSQTFKDSSSFNATCNKCHNDTIGKNGGTGEGNKSGMNGQNGSVAGRYKFGNHMSTQNNMYSVLSNSFYQGTAASGAASTLTVSGTPWTTDQWKNFAIVITGGTGAGQRKIITTNTTSVATISGTWTTIPDGTSSFDIVKNPQQTENVCFACHSKAGQNKPSGTAGLDWYGQQPMKSNLEGIKNLFIGDTGSVTTGGAGSFTDSSKSGVWTVNKWAGYSLRYESGALAGQTRIIQSNDATGYVTLTPIIRYTEPTIAAGTNYTIFRPATHPIDDFGRHASSERISPAPGWNTGDTGSDTLQATQGSVTTINDAKRLWNANVFVNMTAYFPNLGVTRLITANGANTLTLASAVTINPGEAYYIGSSAGKRHVACADCHNSHAAQDKPEGAVTGGTTTTVVAAADGVNPRWPNNQWKDYLIRVRSTSGLEQIRYVTSYTAATGTFTVSLPFTTAPGTAGDTFEVLTESKYLAGGPDSGRAGGGSTGVWGVRVSGFSAPTLGSLAAGSSLTYTKFENSADRSGAFGGYTSNKNGQLGIGQKDLCLKCHGYYAYKTSFPAAASQMIYSTSKYRPVTETDTATEFNPYNVAHHAVFARGKNQPIRANYGSTTLTSVYNASWPMVTGTVSVGSDGAGRNGYATLSGATLPNTAVPGWFMHIGTLPGSGTAHAATTTTGWVEIIQIVDTTHFYVRRETGGTWPFVTWDTGLSGISSQTANITAGLGNAFVPPYGPWSVLRCTDCHGSSKTDPVGPHSSVNQWLIKDADVNLKFQWYNSGSVTQVSYSSVWGGARNAEKRYFCFNCHRADVYGTVAVATAKTLTVTNDAQSRLPHGIMWGQDGNHIATDMTLAFTGSGGSMPTNWPQYCRHCHGGDQMGGIHGSNLTNGPYGDAVPQSTRFLNGATWTLGFQRPTTSSLNGACYTQSGITTVSYCNKHPAPTGKTYTTTRYATYDY</sequence>
<evidence type="ECO:0000313" key="2">
    <source>
        <dbReference type="EMBL" id="AJE04661.1"/>
    </source>
</evidence>
<gene>
    <name evidence="2" type="ORF">GPICK_15935</name>
</gene>
<dbReference type="InterPro" id="IPR036280">
    <property type="entry name" value="Multihaem_cyt_sf"/>
</dbReference>
<name>A0A0B5BKR6_9BACT</name>
<keyword evidence="3" id="KW-1185">Reference proteome</keyword>
<accession>A0A0B5BKR6</accession>
<evidence type="ECO:0008006" key="4">
    <source>
        <dbReference type="Google" id="ProtNLM"/>
    </source>
</evidence>
<dbReference type="Gene3D" id="3.90.10.10">
    <property type="entry name" value="Cytochrome C3"/>
    <property type="match status" value="1"/>
</dbReference>
<reference evidence="2 3" key="1">
    <citation type="journal article" date="2015" name="Genome Announc.">
        <title>Complete Genome of Geobacter pickeringii G13T, a Metal-Reducing Isolate from Sedimentary Kaolin Deposits.</title>
        <authorList>
            <person name="Badalamenti J.P."/>
            <person name="Bond D.R."/>
        </authorList>
    </citation>
    <scope>NUCLEOTIDE SEQUENCE [LARGE SCALE GENOMIC DNA]</scope>
    <source>
        <strain evidence="2 3">G13</strain>
    </source>
</reference>
<dbReference type="HOGENOM" id="CLU_266352_0_0_7"/>
<feature type="chain" id="PRO_5002099125" description="Cytochrome C" evidence="1">
    <location>
        <begin position="21"/>
        <end position="1244"/>
    </location>
</feature>